<keyword evidence="1" id="KW-0472">Membrane</keyword>
<feature type="transmembrane region" description="Helical" evidence="1">
    <location>
        <begin position="38"/>
        <end position="58"/>
    </location>
</feature>
<proteinExistence type="predicted"/>
<keyword evidence="1" id="KW-1133">Transmembrane helix</keyword>
<protein>
    <submittedName>
        <fullName evidence="2">LRR-RLK</fullName>
    </submittedName>
</protein>
<accession>A0A2P2MEQ6</accession>
<organism evidence="2">
    <name type="scientific">Rhizophora mucronata</name>
    <name type="common">Asiatic mangrove</name>
    <dbReference type="NCBI Taxonomy" id="61149"/>
    <lineage>
        <taxon>Eukaryota</taxon>
        <taxon>Viridiplantae</taxon>
        <taxon>Streptophyta</taxon>
        <taxon>Embryophyta</taxon>
        <taxon>Tracheophyta</taxon>
        <taxon>Spermatophyta</taxon>
        <taxon>Magnoliopsida</taxon>
        <taxon>eudicotyledons</taxon>
        <taxon>Gunneridae</taxon>
        <taxon>Pentapetalae</taxon>
        <taxon>rosids</taxon>
        <taxon>fabids</taxon>
        <taxon>Malpighiales</taxon>
        <taxon>Rhizophoraceae</taxon>
        <taxon>Rhizophora</taxon>
    </lineage>
</organism>
<sequence length="59" mass="6877">MLELQSLHDFFPNLKCLDLTFNNLQGTSFGHFPTSINAYIFLFLIFVFKIVLGIIYFLT</sequence>
<name>A0A2P2MEQ6_RHIMU</name>
<reference evidence="2" key="1">
    <citation type="submission" date="2018-02" db="EMBL/GenBank/DDBJ databases">
        <title>Rhizophora mucronata_Transcriptome.</title>
        <authorList>
            <person name="Meera S.P."/>
            <person name="Sreeshan A."/>
            <person name="Augustine A."/>
        </authorList>
    </citation>
    <scope>NUCLEOTIDE SEQUENCE</scope>
    <source>
        <tissue evidence="2">Leaf</tissue>
    </source>
</reference>
<keyword evidence="1" id="KW-0812">Transmembrane</keyword>
<evidence type="ECO:0000313" key="2">
    <source>
        <dbReference type="EMBL" id="MBX28718.1"/>
    </source>
</evidence>
<dbReference type="AlphaFoldDB" id="A0A2P2MEQ6"/>
<evidence type="ECO:0000256" key="1">
    <source>
        <dbReference type="SAM" id="Phobius"/>
    </source>
</evidence>
<dbReference type="EMBL" id="GGEC01048234">
    <property type="protein sequence ID" value="MBX28718.1"/>
    <property type="molecule type" value="Transcribed_RNA"/>
</dbReference>